<keyword evidence="1" id="KW-0472">Membrane</keyword>
<dbReference type="Proteomes" id="UP000183772">
    <property type="component" value="Chromosome I"/>
</dbReference>
<dbReference type="EMBL" id="LT629790">
    <property type="protein sequence ID" value="SDU76502.1"/>
    <property type="molecule type" value="Genomic_DNA"/>
</dbReference>
<evidence type="ECO:0008006" key="4">
    <source>
        <dbReference type="Google" id="ProtNLM"/>
    </source>
</evidence>
<reference evidence="2 3" key="1">
    <citation type="submission" date="2016-10" db="EMBL/GenBank/DDBJ databases">
        <authorList>
            <person name="Varghese N."/>
            <person name="Submissions S."/>
        </authorList>
    </citation>
    <scope>NUCLEOTIDE SEQUENCE [LARGE SCALE GENOMIC DNA]</scope>
    <source>
        <strain evidence="2 3">DSM 16733</strain>
    </source>
</reference>
<dbReference type="AlphaFoldDB" id="A0AAX2DJT1"/>
<gene>
    <name evidence="2" type="ORF">SAMN05216476_5701</name>
</gene>
<keyword evidence="3" id="KW-1185">Reference proteome</keyword>
<name>A0AAX2DJT1_9PSED</name>
<evidence type="ECO:0000313" key="3">
    <source>
        <dbReference type="Proteomes" id="UP000183772"/>
    </source>
</evidence>
<protein>
    <recommendedName>
        <fullName evidence="4">DUF1640 domain-containing protein</fullName>
    </recommendedName>
</protein>
<dbReference type="RefSeq" id="WP_047699348.1">
    <property type="nucleotide sequence ID" value="NZ_LT629790.1"/>
</dbReference>
<evidence type="ECO:0000313" key="2">
    <source>
        <dbReference type="EMBL" id="SDU76502.1"/>
    </source>
</evidence>
<feature type="transmembrane region" description="Helical" evidence="1">
    <location>
        <begin position="89"/>
        <end position="107"/>
    </location>
</feature>
<evidence type="ECO:0000256" key="1">
    <source>
        <dbReference type="SAM" id="Phobius"/>
    </source>
</evidence>
<keyword evidence="1" id="KW-0812">Transmembrane</keyword>
<proteinExistence type="predicted"/>
<dbReference type="GeneID" id="76215639"/>
<sequence length="108" mass="11732">MKMELAMYQALRAIDVPELKAEAVIQALESDMLTLLATKSDLTNLDQRLTAEISRTTAEIGKATAEIANTNHRLTAEIAKSDLKLSIRMASMLAVTVGILIGAMKVFL</sequence>
<accession>A0AAX2DJT1</accession>
<organism evidence="2 3">
    <name type="scientific">Pseudomonas mediterranea</name>
    <dbReference type="NCBI Taxonomy" id="183795"/>
    <lineage>
        <taxon>Bacteria</taxon>
        <taxon>Pseudomonadati</taxon>
        <taxon>Pseudomonadota</taxon>
        <taxon>Gammaproteobacteria</taxon>
        <taxon>Pseudomonadales</taxon>
        <taxon>Pseudomonadaceae</taxon>
        <taxon>Pseudomonas</taxon>
    </lineage>
</organism>
<keyword evidence="1" id="KW-1133">Transmembrane helix</keyword>